<protein>
    <submittedName>
        <fullName evidence="1">Uncharacterized protein</fullName>
    </submittedName>
</protein>
<sequence>MLGTLRNNTDLAHLQLRQGRNRTKRSRSVVKMVDACTTLTSFEPDTGLIPIHSRAPTSAPLLAQADDPFPTQLNSQISL</sequence>
<reference evidence="2" key="1">
    <citation type="journal article" date="2017" name="Cell">
        <title>Insights into land plant evolution garnered from the Marchantia polymorpha genome.</title>
        <authorList>
            <person name="Bowman J.L."/>
            <person name="Kohchi T."/>
            <person name="Yamato K.T."/>
            <person name="Jenkins J."/>
            <person name="Shu S."/>
            <person name="Ishizaki K."/>
            <person name="Yamaoka S."/>
            <person name="Nishihama R."/>
            <person name="Nakamura Y."/>
            <person name="Berger F."/>
            <person name="Adam C."/>
            <person name="Aki S.S."/>
            <person name="Althoff F."/>
            <person name="Araki T."/>
            <person name="Arteaga-Vazquez M.A."/>
            <person name="Balasubrmanian S."/>
            <person name="Barry K."/>
            <person name="Bauer D."/>
            <person name="Boehm C.R."/>
            <person name="Briginshaw L."/>
            <person name="Caballero-Perez J."/>
            <person name="Catarino B."/>
            <person name="Chen F."/>
            <person name="Chiyoda S."/>
            <person name="Chovatia M."/>
            <person name="Davies K.M."/>
            <person name="Delmans M."/>
            <person name="Demura T."/>
            <person name="Dierschke T."/>
            <person name="Dolan L."/>
            <person name="Dorantes-Acosta A.E."/>
            <person name="Eklund D.M."/>
            <person name="Florent S.N."/>
            <person name="Flores-Sandoval E."/>
            <person name="Fujiyama A."/>
            <person name="Fukuzawa H."/>
            <person name="Galik B."/>
            <person name="Grimanelli D."/>
            <person name="Grimwood J."/>
            <person name="Grossniklaus U."/>
            <person name="Hamada T."/>
            <person name="Haseloff J."/>
            <person name="Hetherington A.J."/>
            <person name="Higo A."/>
            <person name="Hirakawa Y."/>
            <person name="Hundley H.N."/>
            <person name="Ikeda Y."/>
            <person name="Inoue K."/>
            <person name="Inoue S.I."/>
            <person name="Ishida S."/>
            <person name="Jia Q."/>
            <person name="Kakita M."/>
            <person name="Kanazawa T."/>
            <person name="Kawai Y."/>
            <person name="Kawashima T."/>
            <person name="Kennedy M."/>
            <person name="Kinose K."/>
            <person name="Kinoshita T."/>
            <person name="Kohara Y."/>
            <person name="Koide E."/>
            <person name="Komatsu K."/>
            <person name="Kopischke S."/>
            <person name="Kubo M."/>
            <person name="Kyozuka J."/>
            <person name="Lagercrantz U."/>
            <person name="Lin S.S."/>
            <person name="Lindquist E."/>
            <person name="Lipzen A.M."/>
            <person name="Lu C.W."/>
            <person name="De Luna E."/>
            <person name="Martienssen R.A."/>
            <person name="Minamino N."/>
            <person name="Mizutani M."/>
            <person name="Mizutani M."/>
            <person name="Mochizuki N."/>
            <person name="Monte I."/>
            <person name="Mosher R."/>
            <person name="Nagasaki H."/>
            <person name="Nakagami H."/>
            <person name="Naramoto S."/>
            <person name="Nishitani K."/>
            <person name="Ohtani M."/>
            <person name="Okamoto T."/>
            <person name="Okumura M."/>
            <person name="Phillips J."/>
            <person name="Pollak B."/>
            <person name="Reinders A."/>
            <person name="Rovekamp M."/>
            <person name="Sano R."/>
            <person name="Sawa S."/>
            <person name="Schmid M.W."/>
            <person name="Shirakawa M."/>
            <person name="Solano R."/>
            <person name="Spunde A."/>
            <person name="Suetsugu N."/>
            <person name="Sugano S."/>
            <person name="Sugiyama A."/>
            <person name="Sun R."/>
            <person name="Suzuki Y."/>
            <person name="Takenaka M."/>
            <person name="Takezawa D."/>
            <person name="Tomogane H."/>
            <person name="Tsuzuki M."/>
            <person name="Ueda T."/>
            <person name="Umeda M."/>
            <person name="Ward J.M."/>
            <person name="Watanabe Y."/>
            <person name="Yazaki K."/>
            <person name="Yokoyama R."/>
            <person name="Yoshitake Y."/>
            <person name="Yotsui I."/>
            <person name="Zachgo S."/>
            <person name="Schmutz J."/>
        </authorList>
    </citation>
    <scope>NUCLEOTIDE SEQUENCE [LARGE SCALE GENOMIC DNA]</scope>
    <source>
        <strain evidence="2">Tak-1</strain>
    </source>
</reference>
<dbReference type="AlphaFoldDB" id="A0A2R6X2Z2"/>
<evidence type="ECO:0000313" key="1">
    <source>
        <dbReference type="EMBL" id="PTQ40475.1"/>
    </source>
</evidence>
<gene>
    <name evidence="1" type="ORF">MARPO_0040s0137</name>
</gene>
<dbReference type="EMBL" id="KZ772712">
    <property type="protein sequence ID" value="PTQ40475.1"/>
    <property type="molecule type" value="Genomic_DNA"/>
</dbReference>
<keyword evidence="2" id="KW-1185">Reference proteome</keyword>
<dbReference type="Proteomes" id="UP000244005">
    <property type="component" value="Unassembled WGS sequence"/>
</dbReference>
<accession>A0A2R6X2Z2</accession>
<proteinExistence type="predicted"/>
<name>A0A2R6X2Z2_MARPO</name>
<organism evidence="1 2">
    <name type="scientific">Marchantia polymorpha</name>
    <name type="common">Common liverwort</name>
    <name type="synonym">Marchantia aquatica</name>
    <dbReference type="NCBI Taxonomy" id="3197"/>
    <lineage>
        <taxon>Eukaryota</taxon>
        <taxon>Viridiplantae</taxon>
        <taxon>Streptophyta</taxon>
        <taxon>Embryophyta</taxon>
        <taxon>Marchantiophyta</taxon>
        <taxon>Marchantiopsida</taxon>
        <taxon>Marchantiidae</taxon>
        <taxon>Marchantiales</taxon>
        <taxon>Marchantiaceae</taxon>
        <taxon>Marchantia</taxon>
    </lineage>
</organism>
<evidence type="ECO:0000313" key="2">
    <source>
        <dbReference type="Proteomes" id="UP000244005"/>
    </source>
</evidence>